<name>A0A841TVY0_9BACL</name>
<dbReference type="RefSeq" id="WP_185135153.1">
    <property type="nucleotide sequence ID" value="NZ_BORM01000005.1"/>
</dbReference>
<comment type="similarity">
    <text evidence="2">Belongs to the UPF0291 family.</text>
</comment>
<reference evidence="3 4" key="1">
    <citation type="submission" date="2020-08" db="EMBL/GenBank/DDBJ databases">
        <title>Cohnella phylogeny.</title>
        <authorList>
            <person name="Dunlap C."/>
        </authorList>
    </citation>
    <scope>NUCLEOTIDE SEQUENCE [LARGE SCALE GENOMIC DNA]</scope>
    <source>
        <strain evidence="3 4">DSM 25239</strain>
    </source>
</reference>
<dbReference type="Proteomes" id="UP000553776">
    <property type="component" value="Unassembled WGS sequence"/>
</dbReference>
<gene>
    <name evidence="3" type="ORF">H7B90_07015</name>
</gene>
<proteinExistence type="inferred from homology"/>
<organism evidence="3 4">
    <name type="scientific">Cohnella xylanilytica</name>
    <dbReference type="NCBI Taxonomy" id="557555"/>
    <lineage>
        <taxon>Bacteria</taxon>
        <taxon>Bacillati</taxon>
        <taxon>Bacillota</taxon>
        <taxon>Bacilli</taxon>
        <taxon>Bacillales</taxon>
        <taxon>Paenibacillaceae</taxon>
        <taxon>Cohnella</taxon>
    </lineage>
</organism>
<evidence type="ECO:0000313" key="4">
    <source>
        <dbReference type="Proteomes" id="UP000553776"/>
    </source>
</evidence>
<dbReference type="HAMAP" id="MF_01103">
    <property type="entry name" value="UPF0291"/>
    <property type="match status" value="1"/>
</dbReference>
<dbReference type="GO" id="GO:0005737">
    <property type="term" value="C:cytoplasm"/>
    <property type="evidence" value="ECO:0007669"/>
    <property type="project" value="UniProtKB-SubCell"/>
</dbReference>
<evidence type="ECO:0000256" key="2">
    <source>
        <dbReference type="HAMAP-Rule" id="MF_01103"/>
    </source>
</evidence>
<dbReference type="PANTHER" id="PTHR37300">
    <property type="entry name" value="UPF0291 PROTEIN CBO2609/CLC_2481"/>
    <property type="match status" value="1"/>
</dbReference>
<sequence length="63" mass="7476">MEELVARINELARKHKTIGLTEEELAERDSLRKKYLANFRKSFRYQLDGIEFTDEPPKSGIRH</sequence>
<evidence type="ECO:0000256" key="1">
    <source>
        <dbReference type="ARBA" id="ARBA00022490"/>
    </source>
</evidence>
<keyword evidence="1 2" id="KW-0963">Cytoplasm</keyword>
<evidence type="ECO:0000313" key="3">
    <source>
        <dbReference type="EMBL" id="MBB6691152.1"/>
    </source>
</evidence>
<protein>
    <recommendedName>
        <fullName evidence="2">UPF0291 protein H7B90_07015</fullName>
    </recommendedName>
</protein>
<dbReference type="PANTHER" id="PTHR37300:SF1">
    <property type="entry name" value="UPF0291 PROTEIN YNZC"/>
    <property type="match status" value="1"/>
</dbReference>
<dbReference type="Gene3D" id="1.10.287.540">
    <property type="entry name" value="Helix hairpin bin"/>
    <property type="match status" value="1"/>
</dbReference>
<dbReference type="Pfam" id="PF05979">
    <property type="entry name" value="DUF896"/>
    <property type="match status" value="1"/>
</dbReference>
<dbReference type="EMBL" id="JACJVR010000022">
    <property type="protein sequence ID" value="MBB6691152.1"/>
    <property type="molecule type" value="Genomic_DNA"/>
</dbReference>
<accession>A0A841TVY0</accession>
<comment type="subcellular location">
    <subcellularLocation>
        <location evidence="2">Cytoplasm</location>
    </subcellularLocation>
</comment>
<dbReference type="AlphaFoldDB" id="A0A841TVY0"/>
<dbReference type="SUPFAM" id="SSF158221">
    <property type="entry name" value="YnzC-like"/>
    <property type="match status" value="1"/>
</dbReference>
<comment type="caution">
    <text evidence="3">The sequence shown here is derived from an EMBL/GenBank/DDBJ whole genome shotgun (WGS) entry which is preliminary data.</text>
</comment>
<keyword evidence="4" id="KW-1185">Reference proteome</keyword>
<dbReference type="InterPro" id="IPR009242">
    <property type="entry name" value="DUF896"/>
</dbReference>